<gene>
    <name evidence="1" type="ORF">DEP93_04050</name>
</gene>
<comment type="caution">
    <text evidence="1">The sequence shown here is derived from an EMBL/GenBank/DDBJ whole genome shotgun (WGS) entry which is preliminary data.</text>
</comment>
<proteinExistence type="predicted"/>
<dbReference type="EMBL" id="DOZN01000025">
    <property type="protein sequence ID" value="HCC42614.1"/>
    <property type="molecule type" value="Genomic_DNA"/>
</dbReference>
<sequence length="115" mass="12698">MDAAEFEHILLGLRSGDEVTFVFQGKIHWATRFLALFNTSPKPFSIMPGQRIDLEIINFFMLNSAVHVSSFAVKCSVLTALMKSGISVGWMAKYILPLLESFEVVKAGLAGSDDE</sequence>
<dbReference type="AlphaFoldDB" id="A0A3D0ZT66"/>
<accession>A0A3D0ZT66</accession>
<dbReference type="Proteomes" id="UP000263336">
    <property type="component" value="Unassembled WGS sequence"/>
</dbReference>
<evidence type="ECO:0000313" key="2">
    <source>
        <dbReference type="Proteomes" id="UP000263336"/>
    </source>
</evidence>
<organism evidence="1 2">
    <name type="scientific">candidate division WWE3 bacterium</name>
    <dbReference type="NCBI Taxonomy" id="2053526"/>
    <lineage>
        <taxon>Bacteria</taxon>
        <taxon>Katanobacteria</taxon>
    </lineage>
</organism>
<name>A0A3D0ZT66_UNCKA</name>
<protein>
    <submittedName>
        <fullName evidence="1">Uncharacterized protein</fullName>
    </submittedName>
</protein>
<evidence type="ECO:0000313" key="1">
    <source>
        <dbReference type="EMBL" id="HCC42614.1"/>
    </source>
</evidence>
<reference evidence="1 2" key="1">
    <citation type="journal article" date="2018" name="Nat. Biotechnol.">
        <title>A standardized bacterial taxonomy based on genome phylogeny substantially revises the tree of life.</title>
        <authorList>
            <person name="Parks D.H."/>
            <person name="Chuvochina M."/>
            <person name="Waite D.W."/>
            <person name="Rinke C."/>
            <person name="Skarshewski A."/>
            <person name="Chaumeil P.A."/>
            <person name="Hugenholtz P."/>
        </authorList>
    </citation>
    <scope>NUCLEOTIDE SEQUENCE [LARGE SCALE GENOMIC DNA]</scope>
    <source>
        <strain evidence="1">UBA11701</strain>
    </source>
</reference>